<feature type="domain" description="Response regulatory" evidence="5">
    <location>
        <begin position="27"/>
        <end position="143"/>
    </location>
</feature>
<keyword evidence="7" id="KW-1185">Reference proteome</keyword>
<dbReference type="GO" id="GO:0006355">
    <property type="term" value="P:regulation of DNA-templated transcription"/>
    <property type="evidence" value="ECO:0007669"/>
    <property type="project" value="InterPro"/>
</dbReference>
<feature type="modified residue" description="4-aspartylphosphate" evidence="3">
    <location>
        <position position="78"/>
    </location>
</feature>
<dbReference type="GO" id="GO:0003677">
    <property type="term" value="F:DNA binding"/>
    <property type="evidence" value="ECO:0007669"/>
    <property type="project" value="UniProtKB-KW"/>
</dbReference>
<gene>
    <name evidence="6" type="ORF">A9A59_0204</name>
</gene>
<proteinExistence type="predicted"/>
<evidence type="ECO:0000256" key="1">
    <source>
        <dbReference type="ARBA" id="ARBA00022553"/>
    </source>
</evidence>
<dbReference type="PRINTS" id="PR00038">
    <property type="entry name" value="HTHLUXR"/>
</dbReference>
<evidence type="ECO:0000313" key="7">
    <source>
        <dbReference type="Proteomes" id="UP000223071"/>
    </source>
</evidence>
<evidence type="ECO:0000256" key="3">
    <source>
        <dbReference type="PROSITE-ProRule" id="PRU00169"/>
    </source>
</evidence>
<dbReference type="InterPro" id="IPR011006">
    <property type="entry name" value="CheY-like_superfamily"/>
</dbReference>
<keyword evidence="1 3" id="KW-0597">Phosphoprotein</keyword>
<dbReference type="Pfam" id="PF00072">
    <property type="entry name" value="Response_reg"/>
    <property type="match status" value="1"/>
</dbReference>
<evidence type="ECO:0000313" key="6">
    <source>
        <dbReference type="EMBL" id="PFG73011.1"/>
    </source>
</evidence>
<keyword evidence="2" id="KW-0238">DNA-binding</keyword>
<dbReference type="Pfam" id="PF00196">
    <property type="entry name" value="GerE"/>
    <property type="match status" value="1"/>
</dbReference>
<dbReference type="InterPro" id="IPR000792">
    <property type="entry name" value="Tscrpt_reg_LuxR_C"/>
</dbReference>
<dbReference type="PROSITE" id="PS50043">
    <property type="entry name" value="HTH_LUXR_2"/>
    <property type="match status" value="1"/>
</dbReference>
<sequence length="258" mass="28395">MNQMRPQPRTLPARSTASAARGAGPIRILLVDDHAVIRQALRMLLEAQPELEVVADVENGREAVQAVERLQPDVVLMDVVMPGLNGLEATRQIRRIAPSTRVVMLSGFVDEDQLLDAIRSGASGYIVKKSDVSELVLAIQTVHRGNSYFSSSLSEGFDLAEVLYQAKRADQRNGMDTLTSREREVLQLIAEGYTNQGIANELYISVKTVEAHKAHIMAKLHARNRTDLIRYAIRKGIVRLESVDEAQAMLDDAEAAAG</sequence>
<accession>A0A2A9HCW0</accession>
<dbReference type="SUPFAM" id="SSF46894">
    <property type="entry name" value="C-terminal effector domain of the bipartite response regulators"/>
    <property type="match status" value="1"/>
</dbReference>
<evidence type="ECO:0000256" key="2">
    <source>
        <dbReference type="ARBA" id="ARBA00023125"/>
    </source>
</evidence>
<dbReference type="InterPro" id="IPR039420">
    <property type="entry name" value="WalR-like"/>
</dbReference>
<dbReference type="SMART" id="SM00448">
    <property type="entry name" value="REC"/>
    <property type="match status" value="1"/>
</dbReference>
<evidence type="ECO:0000259" key="4">
    <source>
        <dbReference type="PROSITE" id="PS50043"/>
    </source>
</evidence>
<protein>
    <submittedName>
        <fullName evidence="6">LuxR family two component transcriptional regulator</fullName>
    </submittedName>
</protein>
<dbReference type="PROSITE" id="PS50110">
    <property type="entry name" value="RESPONSE_REGULATORY"/>
    <property type="match status" value="1"/>
</dbReference>
<dbReference type="CDD" id="cd17535">
    <property type="entry name" value="REC_NarL-like"/>
    <property type="match status" value="1"/>
</dbReference>
<dbReference type="InterPro" id="IPR001789">
    <property type="entry name" value="Sig_transdc_resp-reg_receiver"/>
</dbReference>
<dbReference type="SMART" id="SM00421">
    <property type="entry name" value="HTH_LUXR"/>
    <property type="match status" value="1"/>
</dbReference>
<reference evidence="6 7" key="1">
    <citation type="submission" date="2017-09" db="EMBL/GenBank/DDBJ databases">
        <title>Sequencing the genomes of two abundant thermophiles in Great Basin hot springs: Thermocrinis jamiesonii and novel Chloroflexi Thermoflexus hugenholtzii.</title>
        <authorList>
            <person name="Hedlund B."/>
        </authorList>
    </citation>
    <scope>NUCLEOTIDE SEQUENCE [LARGE SCALE GENOMIC DNA]</scope>
    <source>
        <strain evidence="6 7">G233</strain>
    </source>
</reference>
<dbReference type="PANTHER" id="PTHR43214">
    <property type="entry name" value="TWO-COMPONENT RESPONSE REGULATOR"/>
    <property type="match status" value="1"/>
</dbReference>
<dbReference type="GO" id="GO:0000160">
    <property type="term" value="P:phosphorelay signal transduction system"/>
    <property type="evidence" value="ECO:0007669"/>
    <property type="project" value="InterPro"/>
</dbReference>
<dbReference type="EMBL" id="PDJQ01000001">
    <property type="protein sequence ID" value="PFG73011.1"/>
    <property type="molecule type" value="Genomic_DNA"/>
</dbReference>
<name>A0A2A9HCW0_TEPT2</name>
<organism evidence="6 7">
    <name type="scientific">Tepidiforma thermophila (strain KCTC 52669 / CGMCC 1.13589 / G233)</name>
    <dbReference type="NCBI Taxonomy" id="2761530"/>
    <lineage>
        <taxon>Bacteria</taxon>
        <taxon>Bacillati</taxon>
        <taxon>Chloroflexota</taxon>
        <taxon>Tepidiformia</taxon>
        <taxon>Tepidiformales</taxon>
        <taxon>Tepidiformaceae</taxon>
        <taxon>Tepidiforma</taxon>
    </lineage>
</organism>
<feature type="domain" description="HTH luxR-type" evidence="4">
    <location>
        <begin position="171"/>
        <end position="236"/>
    </location>
</feature>
<comment type="caution">
    <text evidence="6">The sequence shown here is derived from an EMBL/GenBank/DDBJ whole genome shotgun (WGS) entry which is preliminary data.</text>
</comment>
<dbReference type="Proteomes" id="UP000223071">
    <property type="component" value="Unassembled WGS sequence"/>
</dbReference>
<dbReference type="CDD" id="cd06170">
    <property type="entry name" value="LuxR_C_like"/>
    <property type="match status" value="1"/>
</dbReference>
<evidence type="ECO:0000259" key="5">
    <source>
        <dbReference type="PROSITE" id="PS50110"/>
    </source>
</evidence>
<dbReference type="AlphaFoldDB" id="A0A2A9HCW0"/>
<dbReference type="PANTHER" id="PTHR43214:SF37">
    <property type="entry name" value="TRANSCRIPTIONAL REGULATORY PROTEIN YDFI"/>
    <property type="match status" value="1"/>
</dbReference>
<dbReference type="PROSITE" id="PS00622">
    <property type="entry name" value="HTH_LUXR_1"/>
    <property type="match status" value="1"/>
</dbReference>
<dbReference type="Gene3D" id="3.40.50.2300">
    <property type="match status" value="1"/>
</dbReference>
<dbReference type="SUPFAM" id="SSF52172">
    <property type="entry name" value="CheY-like"/>
    <property type="match status" value="1"/>
</dbReference>
<dbReference type="InterPro" id="IPR016032">
    <property type="entry name" value="Sig_transdc_resp-reg_C-effctor"/>
</dbReference>
<dbReference type="InterPro" id="IPR058245">
    <property type="entry name" value="NreC/VraR/RcsB-like_REC"/>
</dbReference>